<feature type="compositionally biased region" description="Low complexity" evidence="1">
    <location>
        <begin position="293"/>
        <end position="302"/>
    </location>
</feature>
<feature type="domain" description="BTB" evidence="3">
    <location>
        <begin position="341"/>
        <end position="409"/>
    </location>
</feature>
<feature type="compositionally biased region" description="Low complexity" evidence="1">
    <location>
        <begin position="55"/>
        <end position="65"/>
    </location>
</feature>
<keyword evidence="2" id="KW-0732">Signal</keyword>
<evidence type="ECO:0000313" key="4">
    <source>
        <dbReference type="EMBL" id="CAL8087128.1"/>
    </source>
</evidence>
<dbReference type="Pfam" id="PF00651">
    <property type="entry name" value="BTB"/>
    <property type="match status" value="1"/>
</dbReference>
<feature type="region of interest" description="Disordered" evidence="1">
    <location>
        <begin position="293"/>
        <end position="314"/>
    </location>
</feature>
<dbReference type="PANTHER" id="PTHR24413">
    <property type="entry name" value="SPECKLE-TYPE POZ PROTEIN"/>
    <property type="match status" value="1"/>
</dbReference>
<dbReference type="Gene3D" id="3.30.710.10">
    <property type="entry name" value="Potassium Channel Kv1.1, Chain A"/>
    <property type="match status" value="1"/>
</dbReference>
<evidence type="ECO:0000259" key="3">
    <source>
        <dbReference type="PROSITE" id="PS50097"/>
    </source>
</evidence>
<comment type="caution">
    <text evidence="4">The sequence shown here is derived from an EMBL/GenBank/DDBJ whole genome shotgun (WGS) entry which is preliminary data.</text>
</comment>
<dbReference type="PROSITE" id="PS50097">
    <property type="entry name" value="BTB"/>
    <property type="match status" value="1"/>
</dbReference>
<feature type="compositionally biased region" description="Polar residues" evidence="1">
    <location>
        <begin position="205"/>
        <end position="219"/>
    </location>
</feature>
<dbReference type="EMBL" id="CAXLJM020000020">
    <property type="protein sequence ID" value="CAL8087128.1"/>
    <property type="molecule type" value="Genomic_DNA"/>
</dbReference>
<name>A0ABP1Q2P2_9HEXA</name>
<feature type="signal peptide" evidence="2">
    <location>
        <begin position="1"/>
        <end position="30"/>
    </location>
</feature>
<organism evidence="4 5">
    <name type="scientific">Orchesella dallaii</name>
    <dbReference type="NCBI Taxonomy" id="48710"/>
    <lineage>
        <taxon>Eukaryota</taxon>
        <taxon>Metazoa</taxon>
        <taxon>Ecdysozoa</taxon>
        <taxon>Arthropoda</taxon>
        <taxon>Hexapoda</taxon>
        <taxon>Collembola</taxon>
        <taxon>Entomobryomorpha</taxon>
        <taxon>Entomobryoidea</taxon>
        <taxon>Orchesellidae</taxon>
        <taxon>Orchesellinae</taxon>
        <taxon>Orchesella</taxon>
    </lineage>
</organism>
<gene>
    <name evidence="4" type="ORF">ODALV1_LOCUS6641</name>
</gene>
<feature type="region of interest" description="Disordered" evidence="1">
    <location>
        <begin position="205"/>
        <end position="227"/>
    </location>
</feature>
<dbReference type="SMART" id="SM00225">
    <property type="entry name" value="BTB"/>
    <property type="match status" value="1"/>
</dbReference>
<reference evidence="4 5" key="1">
    <citation type="submission" date="2024-08" db="EMBL/GenBank/DDBJ databases">
        <authorList>
            <person name="Cucini C."/>
            <person name="Frati F."/>
        </authorList>
    </citation>
    <scope>NUCLEOTIDE SEQUENCE [LARGE SCALE GENOMIC DNA]</scope>
</reference>
<feature type="region of interest" description="Disordered" evidence="1">
    <location>
        <begin position="38"/>
        <end position="65"/>
    </location>
</feature>
<evidence type="ECO:0000313" key="5">
    <source>
        <dbReference type="Proteomes" id="UP001642540"/>
    </source>
</evidence>
<dbReference type="CDD" id="cd14733">
    <property type="entry name" value="BACK"/>
    <property type="match status" value="1"/>
</dbReference>
<dbReference type="InterPro" id="IPR011333">
    <property type="entry name" value="SKP1/BTB/POZ_sf"/>
</dbReference>
<dbReference type="InterPro" id="IPR000210">
    <property type="entry name" value="BTB/POZ_dom"/>
</dbReference>
<dbReference type="SUPFAM" id="SSF54695">
    <property type="entry name" value="POZ domain"/>
    <property type="match status" value="1"/>
</dbReference>
<evidence type="ECO:0000256" key="1">
    <source>
        <dbReference type="SAM" id="MobiDB-lite"/>
    </source>
</evidence>
<dbReference type="Proteomes" id="UP001642540">
    <property type="component" value="Unassembled WGS sequence"/>
</dbReference>
<feature type="chain" id="PRO_5046806149" description="BTB domain-containing protein" evidence="2">
    <location>
        <begin position="31"/>
        <end position="498"/>
    </location>
</feature>
<proteinExistence type="predicted"/>
<accession>A0ABP1Q2P2</accession>
<sequence>MGIFSGVRVSRMKMFRLVILVITLFSEVNSEVQETSLAASSSSAGEPPANNPLGSSSSSSEDQLTPLLLSSTGGSSASACVNCPQTVCTLSKVSYKKKSIHYNWRVNGLPEYISYLEKFQTPFTMSSDVSFNATHPNDGEWSFSFSREDQHPLELRVTYKYTTKPMPPARYSTPSPPKLAFDLSLTAHAEDESVTFPSQISSKATFTGQRRISQSSSSLPDYGTGDYHRHSGNRTTVYTWTYLFVWSDLQTKLVALMESTGLESQSIEFQFIINSYEEETPSINSEADCQNWNENESGNNRNYHNHHHHHHGGFEPHPVNNATWPPFLHHMYALMKDDKYTDLTVKSGDEEFQIHRVIAAYSSPVLATMVFNKTYLKSESLIDFGEDIGSDVVEELIRYMYIGKVEDIEEIADRLIVASTTYGFPALKRQCESSLIKQVKTENAFSMYALGAEVGSMRLKRRAFNIMKENKSKIVAQSEEFRKLSVHHPDVMYELFLS</sequence>
<protein>
    <recommendedName>
        <fullName evidence="3">BTB domain-containing protein</fullName>
    </recommendedName>
</protein>
<keyword evidence="5" id="KW-1185">Reference proteome</keyword>
<evidence type="ECO:0000256" key="2">
    <source>
        <dbReference type="SAM" id="SignalP"/>
    </source>
</evidence>